<evidence type="ECO:0000313" key="2">
    <source>
        <dbReference type="Proteomes" id="UP001152798"/>
    </source>
</evidence>
<accession>A0A9P0GZG5</accession>
<organism evidence="1 2">
    <name type="scientific">Nezara viridula</name>
    <name type="common">Southern green stink bug</name>
    <name type="synonym">Cimex viridulus</name>
    <dbReference type="NCBI Taxonomy" id="85310"/>
    <lineage>
        <taxon>Eukaryota</taxon>
        <taxon>Metazoa</taxon>
        <taxon>Ecdysozoa</taxon>
        <taxon>Arthropoda</taxon>
        <taxon>Hexapoda</taxon>
        <taxon>Insecta</taxon>
        <taxon>Pterygota</taxon>
        <taxon>Neoptera</taxon>
        <taxon>Paraneoptera</taxon>
        <taxon>Hemiptera</taxon>
        <taxon>Heteroptera</taxon>
        <taxon>Panheteroptera</taxon>
        <taxon>Pentatomomorpha</taxon>
        <taxon>Pentatomoidea</taxon>
        <taxon>Pentatomidae</taxon>
        <taxon>Pentatominae</taxon>
        <taxon>Nezara</taxon>
    </lineage>
</organism>
<dbReference type="EMBL" id="OV725077">
    <property type="protein sequence ID" value="CAH1391888.1"/>
    <property type="molecule type" value="Genomic_DNA"/>
</dbReference>
<dbReference type="Proteomes" id="UP001152798">
    <property type="component" value="Chromosome 1"/>
</dbReference>
<name>A0A9P0GZG5_NEZVI</name>
<sequence length="108" mass="12359">MRKKGRPPTDWDKEMKKTCGETAWKRVALETKEWKRMRQVHCLDIKSSAPSKVKRNPEIAIQSLRDITGVWSIECPHPSGKRAAGTVHGYQRTKGAVQHYLDTEGVPY</sequence>
<keyword evidence="2" id="KW-1185">Reference proteome</keyword>
<evidence type="ECO:0000313" key="1">
    <source>
        <dbReference type="EMBL" id="CAH1391888.1"/>
    </source>
</evidence>
<reference evidence="1" key="1">
    <citation type="submission" date="2022-01" db="EMBL/GenBank/DDBJ databases">
        <authorList>
            <person name="King R."/>
        </authorList>
    </citation>
    <scope>NUCLEOTIDE SEQUENCE</scope>
</reference>
<protein>
    <submittedName>
        <fullName evidence="1">Uncharacterized protein</fullName>
    </submittedName>
</protein>
<gene>
    <name evidence="1" type="ORF">NEZAVI_LOCUS2815</name>
</gene>
<dbReference type="AlphaFoldDB" id="A0A9P0GZG5"/>
<proteinExistence type="predicted"/>